<keyword evidence="2" id="KW-0479">Metal-binding</keyword>
<evidence type="ECO:0000259" key="4">
    <source>
        <dbReference type="PROSITE" id="PS51471"/>
    </source>
</evidence>
<dbReference type="Proteomes" id="UP000054771">
    <property type="component" value="Unassembled WGS sequence"/>
</dbReference>
<dbReference type="Gene3D" id="2.60.120.330">
    <property type="entry name" value="B-lactam Antibiotic, Isopenicillin N Synthase, Chain"/>
    <property type="match status" value="1"/>
</dbReference>
<organism evidence="5 6">
    <name type="scientific">Aspergillus calidoustus</name>
    <dbReference type="NCBI Taxonomy" id="454130"/>
    <lineage>
        <taxon>Eukaryota</taxon>
        <taxon>Fungi</taxon>
        <taxon>Dikarya</taxon>
        <taxon>Ascomycota</taxon>
        <taxon>Pezizomycotina</taxon>
        <taxon>Eurotiomycetes</taxon>
        <taxon>Eurotiomycetidae</taxon>
        <taxon>Eurotiales</taxon>
        <taxon>Aspergillaceae</taxon>
        <taxon>Aspergillus</taxon>
        <taxon>Aspergillus subgen. Nidulantes</taxon>
    </lineage>
</organism>
<dbReference type="Pfam" id="PF14226">
    <property type="entry name" value="DIOX_N"/>
    <property type="match status" value="2"/>
</dbReference>
<dbReference type="AlphaFoldDB" id="A0A0U5H5V7"/>
<keyword evidence="6" id="KW-1185">Reference proteome</keyword>
<evidence type="ECO:0000313" key="6">
    <source>
        <dbReference type="Proteomes" id="UP000054771"/>
    </source>
</evidence>
<accession>A0A0U5H5V7</accession>
<dbReference type="PANTHER" id="PTHR47990">
    <property type="entry name" value="2-OXOGLUTARATE (2OG) AND FE(II)-DEPENDENT OXYGENASE SUPERFAMILY PROTEIN-RELATED"/>
    <property type="match status" value="1"/>
</dbReference>
<sequence>MDIPVLDFADFAHGSQAQQDAFCQKLHASLSTLGFVKIRNHSIPDETLDEVFEWVSRPFQPLQDNMFMAQSKKFFDLPLEDKLQAAHPVQANPHRGWSCVGQEKLSVIRQGKAVFDLKESFDQGPQCDPLYPNIFPPPTTLPHFRPFMERFYESCQTLHLHLLTAIALSFSLPPTFFTARCSRNSSELRLNHYPPATCAADLSALADGSMMRISSHTDFGTVTLLFQDGVGGLEVEDQDRSGVYIPVLPTVRSGSGDGNGGGKRGRVGRELIVNVGDCLQRWTNDRLRSANHRVTLPVGMKMKGGSCAGSGSGSGSGGAAGGSSNGGTFHTHEVPRRYSVAYFGKPDREALVGAIPELVRDGEQVKYGGTMTAWEYNQSRLLQTY</sequence>
<reference evidence="6" key="1">
    <citation type="journal article" date="2016" name="Genome Announc.">
        <title>Draft genome sequences of fungus Aspergillus calidoustus.</title>
        <authorList>
            <person name="Horn F."/>
            <person name="Linde J."/>
            <person name="Mattern D.J."/>
            <person name="Walther G."/>
            <person name="Guthke R."/>
            <person name="Scherlach K."/>
            <person name="Martin K."/>
            <person name="Brakhage A.A."/>
            <person name="Petzke L."/>
            <person name="Valiante V."/>
        </authorList>
    </citation>
    <scope>NUCLEOTIDE SEQUENCE [LARGE SCALE GENOMIC DNA]</scope>
    <source>
        <strain evidence="6">SF006504</strain>
    </source>
</reference>
<dbReference type="InterPro" id="IPR050231">
    <property type="entry name" value="Iron_ascorbate_oxido_reductase"/>
</dbReference>
<dbReference type="Pfam" id="PF03171">
    <property type="entry name" value="2OG-FeII_Oxy"/>
    <property type="match status" value="1"/>
</dbReference>
<comment type="similarity">
    <text evidence="1 2">Belongs to the iron/ascorbate-dependent oxidoreductase family.</text>
</comment>
<keyword evidence="2" id="KW-0560">Oxidoreductase</keyword>
<gene>
    <name evidence="5" type="ORF">ASPCAL12502</name>
</gene>
<dbReference type="InterPro" id="IPR044861">
    <property type="entry name" value="IPNS-like_FE2OG_OXY"/>
</dbReference>
<dbReference type="GO" id="GO:0046872">
    <property type="term" value="F:metal ion binding"/>
    <property type="evidence" value="ECO:0007669"/>
    <property type="project" value="UniProtKB-KW"/>
</dbReference>
<evidence type="ECO:0000256" key="1">
    <source>
        <dbReference type="ARBA" id="ARBA00008056"/>
    </source>
</evidence>
<dbReference type="OMA" id="FAKITNH"/>
<keyword evidence="2" id="KW-0408">Iron</keyword>
<feature type="compositionally biased region" description="Gly residues" evidence="3">
    <location>
        <begin position="306"/>
        <end position="325"/>
    </location>
</feature>
<dbReference type="PROSITE" id="PS51471">
    <property type="entry name" value="FE2OG_OXY"/>
    <property type="match status" value="1"/>
</dbReference>
<dbReference type="InterPro" id="IPR005123">
    <property type="entry name" value="Oxoglu/Fe-dep_dioxygenase_dom"/>
</dbReference>
<proteinExistence type="inferred from homology"/>
<dbReference type="InterPro" id="IPR027443">
    <property type="entry name" value="IPNS-like_sf"/>
</dbReference>
<feature type="domain" description="Fe2OG dioxygenase" evidence="4">
    <location>
        <begin position="184"/>
        <end position="346"/>
    </location>
</feature>
<feature type="region of interest" description="Disordered" evidence="3">
    <location>
        <begin position="306"/>
        <end position="331"/>
    </location>
</feature>
<name>A0A0U5H5V7_ASPCI</name>
<dbReference type="SUPFAM" id="SSF51197">
    <property type="entry name" value="Clavaminate synthase-like"/>
    <property type="match status" value="1"/>
</dbReference>
<dbReference type="EMBL" id="CDMC01000014">
    <property type="protein sequence ID" value="CEL09364.1"/>
    <property type="molecule type" value="Genomic_DNA"/>
</dbReference>
<dbReference type="OrthoDB" id="3248909at2759"/>
<evidence type="ECO:0000256" key="2">
    <source>
        <dbReference type="RuleBase" id="RU003682"/>
    </source>
</evidence>
<dbReference type="InterPro" id="IPR026992">
    <property type="entry name" value="DIOX_N"/>
</dbReference>
<evidence type="ECO:0000256" key="3">
    <source>
        <dbReference type="SAM" id="MobiDB-lite"/>
    </source>
</evidence>
<dbReference type="GO" id="GO:0016491">
    <property type="term" value="F:oxidoreductase activity"/>
    <property type="evidence" value="ECO:0007669"/>
    <property type="project" value="UniProtKB-KW"/>
</dbReference>
<evidence type="ECO:0000313" key="5">
    <source>
        <dbReference type="EMBL" id="CEL09364.1"/>
    </source>
</evidence>
<dbReference type="GO" id="GO:0044283">
    <property type="term" value="P:small molecule biosynthetic process"/>
    <property type="evidence" value="ECO:0007669"/>
    <property type="project" value="UniProtKB-ARBA"/>
</dbReference>
<dbReference type="STRING" id="454130.A0A0U5H5V7"/>
<protein>
    <recommendedName>
        <fullName evidence="4">Fe2OG dioxygenase domain-containing protein</fullName>
    </recommendedName>
</protein>